<sequence>MATSLFVKRMMANACCFGLLLLYVMFGGLLLLRFERGQSERAKDELIRRKTECIRHFLRYQSDGIFNGTDRSNESAAKAPTLISAAERITEHCLFGIVDPAEGRRRQTWNFRNAILYGFGILTTLGECETGESAGPF</sequence>
<protein>
    <submittedName>
        <fullName evidence="1">Uncharacterized protein</fullName>
    </submittedName>
</protein>
<evidence type="ECO:0000313" key="1">
    <source>
        <dbReference type="EMBL" id="KAL3073112.1"/>
    </source>
</evidence>
<organism evidence="1 2">
    <name type="scientific">Heterodera trifolii</name>
    <dbReference type="NCBI Taxonomy" id="157864"/>
    <lineage>
        <taxon>Eukaryota</taxon>
        <taxon>Metazoa</taxon>
        <taxon>Ecdysozoa</taxon>
        <taxon>Nematoda</taxon>
        <taxon>Chromadorea</taxon>
        <taxon>Rhabditida</taxon>
        <taxon>Tylenchina</taxon>
        <taxon>Tylenchomorpha</taxon>
        <taxon>Tylenchoidea</taxon>
        <taxon>Heteroderidae</taxon>
        <taxon>Heteroderinae</taxon>
        <taxon>Heterodera</taxon>
    </lineage>
</organism>
<reference evidence="1 2" key="1">
    <citation type="submission" date="2024-10" db="EMBL/GenBank/DDBJ databases">
        <authorList>
            <person name="Kim D."/>
        </authorList>
    </citation>
    <scope>NUCLEOTIDE SEQUENCE [LARGE SCALE GENOMIC DNA]</scope>
    <source>
        <strain evidence="1">BH-2024</strain>
    </source>
</reference>
<evidence type="ECO:0000313" key="2">
    <source>
        <dbReference type="Proteomes" id="UP001620626"/>
    </source>
</evidence>
<keyword evidence="2" id="KW-1185">Reference proteome</keyword>
<dbReference type="EMBL" id="JBICBT010001324">
    <property type="protein sequence ID" value="KAL3073112.1"/>
    <property type="molecule type" value="Genomic_DNA"/>
</dbReference>
<proteinExistence type="predicted"/>
<name>A0ABD2I5C6_9BILA</name>
<gene>
    <name evidence="1" type="ORF">niasHT_035388</name>
</gene>
<dbReference type="AlphaFoldDB" id="A0ABD2I5C6"/>
<dbReference type="SUPFAM" id="SSF81324">
    <property type="entry name" value="Voltage-gated potassium channels"/>
    <property type="match status" value="1"/>
</dbReference>
<comment type="caution">
    <text evidence="1">The sequence shown here is derived from an EMBL/GenBank/DDBJ whole genome shotgun (WGS) entry which is preliminary data.</text>
</comment>
<dbReference type="Proteomes" id="UP001620626">
    <property type="component" value="Unassembled WGS sequence"/>
</dbReference>
<dbReference type="Gene3D" id="1.10.287.70">
    <property type="match status" value="1"/>
</dbReference>
<accession>A0ABD2I5C6</accession>